<dbReference type="Gene3D" id="2.40.70.10">
    <property type="entry name" value="Acid Proteases"/>
    <property type="match status" value="1"/>
</dbReference>
<evidence type="ECO:0000256" key="1">
    <source>
        <dbReference type="ARBA" id="ARBA00022670"/>
    </source>
</evidence>
<dbReference type="AlphaFoldDB" id="A0AAW0JEJ6"/>
<keyword evidence="1" id="KW-0645">Protease</keyword>
<dbReference type="EMBL" id="PKMF04000591">
    <property type="protein sequence ID" value="KAK7824851.1"/>
    <property type="molecule type" value="Genomic_DNA"/>
</dbReference>
<feature type="domain" description="Xylanase inhibitor C-terminal" evidence="4">
    <location>
        <begin position="119"/>
        <end position="262"/>
    </location>
</feature>
<reference evidence="5 6" key="1">
    <citation type="journal article" date="2018" name="Sci. Data">
        <title>The draft genome sequence of cork oak.</title>
        <authorList>
            <person name="Ramos A.M."/>
            <person name="Usie A."/>
            <person name="Barbosa P."/>
            <person name="Barros P.M."/>
            <person name="Capote T."/>
            <person name="Chaves I."/>
            <person name="Simoes F."/>
            <person name="Abreu I."/>
            <person name="Carrasquinho I."/>
            <person name="Faro C."/>
            <person name="Guimaraes J.B."/>
            <person name="Mendonca D."/>
            <person name="Nobrega F."/>
            <person name="Rodrigues L."/>
            <person name="Saibo N.J.M."/>
            <person name="Varela M.C."/>
            <person name="Egas C."/>
            <person name="Matos J."/>
            <person name="Miguel C.M."/>
            <person name="Oliveira M.M."/>
            <person name="Ricardo C.P."/>
            <person name="Goncalves S."/>
        </authorList>
    </citation>
    <scope>NUCLEOTIDE SEQUENCE [LARGE SCALE GENOMIC DNA]</scope>
    <source>
        <strain evidence="6">cv. HL8</strain>
    </source>
</reference>
<feature type="chain" id="PRO_5043597834" evidence="3">
    <location>
        <begin position="28"/>
        <end position="270"/>
    </location>
</feature>
<comment type="caution">
    <text evidence="5">The sequence shown here is derived from an EMBL/GenBank/DDBJ whole genome shotgun (WGS) entry which is preliminary data.</text>
</comment>
<accession>A0AAW0JEJ6</accession>
<feature type="signal peptide" evidence="3">
    <location>
        <begin position="1"/>
        <end position="27"/>
    </location>
</feature>
<keyword evidence="6" id="KW-1185">Reference proteome</keyword>
<organism evidence="5 6">
    <name type="scientific">Quercus suber</name>
    <name type="common">Cork oak</name>
    <dbReference type="NCBI Taxonomy" id="58331"/>
    <lineage>
        <taxon>Eukaryota</taxon>
        <taxon>Viridiplantae</taxon>
        <taxon>Streptophyta</taxon>
        <taxon>Embryophyta</taxon>
        <taxon>Tracheophyta</taxon>
        <taxon>Spermatophyta</taxon>
        <taxon>Magnoliopsida</taxon>
        <taxon>eudicotyledons</taxon>
        <taxon>Gunneridae</taxon>
        <taxon>Pentapetalae</taxon>
        <taxon>rosids</taxon>
        <taxon>fabids</taxon>
        <taxon>Fagales</taxon>
        <taxon>Fagaceae</taxon>
        <taxon>Quercus</taxon>
    </lineage>
</organism>
<evidence type="ECO:0000256" key="2">
    <source>
        <dbReference type="ARBA" id="ARBA00022801"/>
    </source>
</evidence>
<dbReference type="PANTHER" id="PTHR47967">
    <property type="entry name" value="OS07G0603500 PROTEIN-RELATED"/>
    <property type="match status" value="1"/>
</dbReference>
<name>A0AAW0JEJ6_QUESU</name>
<proteinExistence type="predicted"/>
<dbReference type="SUPFAM" id="SSF50630">
    <property type="entry name" value="Acid proteases"/>
    <property type="match status" value="1"/>
</dbReference>
<sequence length="270" mass="29806">MAQYATSLQPLLLLPLLILILPLLTFSSRLAFDDNPSENGFRVNLTNIDAGLKNLTKLQLIQPAIINRVKPRLEKLSAITKNGRIDDIRAPVYAVDGEFLMNLSIGTPVVPLVAIMDAGITVGQTLLPTPKSLFQIGSDGGGGLMINSGTTVTCLQEDAFHMLKQAFVAQTKLQLSYSYTAEFDLCFDLPSKNVKEINFPRLVFHFKGLDLELPAENYMIPDTKLGLVCLAMRPTGRLSVFANFQQLNMLALHDLKKEILSFIPTKCDQL</sequence>
<dbReference type="Proteomes" id="UP000237347">
    <property type="component" value="Unassembled WGS sequence"/>
</dbReference>
<dbReference type="GO" id="GO:0005576">
    <property type="term" value="C:extracellular region"/>
    <property type="evidence" value="ECO:0007669"/>
    <property type="project" value="TreeGrafter"/>
</dbReference>
<gene>
    <name evidence="5" type="primary">nep1_4</name>
    <name evidence="5" type="ORF">CFP56_033978</name>
</gene>
<dbReference type="GO" id="GO:0006508">
    <property type="term" value="P:proteolysis"/>
    <property type="evidence" value="ECO:0007669"/>
    <property type="project" value="UniProtKB-KW"/>
</dbReference>
<dbReference type="PANTHER" id="PTHR47967:SF130">
    <property type="entry name" value="ASPARTIC PROTEINASE NEPENTHESIN-1-LIKE"/>
    <property type="match status" value="1"/>
</dbReference>
<evidence type="ECO:0000256" key="3">
    <source>
        <dbReference type="SAM" id="SignalP"/>
    </source>
</evidence>
<evidence type="ECO:0000313" key="6">
    <source>
        <dbReference type="Proteomes" id="UP000237347"/>
    </source>
</evidence>
<protein>
    <submittedName>
        <fullName evidence="5">Aspartic proteinase nepenthesin-1</fullName>
    </submittedName>
</protein>
<keyword evidence="3" id="KW-0732">Signal</keyword>
<evidence type="ECO:0000313" key="5">
    <source>
        <dbReference type="EMBL" id="KAK7824851.1"/>
    </source>
</evidence>
<keyword evidence="2" id="KW-0378">Hydrolase</keyword>
<dbReference type="InterPro" id="IPR021109">
    <property type="entry name" value="Peptidase_aspartic_dom_sf"/>
</dbReference>
<evidence type="ECO:0000259" key="4">
    <source>
        <dbReference type="Pfam" id="PF14541"/>
    </source>
</evidence>
<dbReference type="Pfam" id="PF14541">
    <property type="entry name" value="TAXi_C"/>
    <property type="match status" value="1"/>
</dbReference>
<dbReference type="InterPro" id="IPR051708">
    <property type="entry name" value="Plant_Aspart_Prot_A1"/>
</dbReference>
<dbReference type="GO" id="GO:0008233">
    <property type="term" value="F:peptidase activity"/>
    <property type="evidence" value="ECO:0007669"/>
    <property type="project" value="UniProtKB-KW"/>
</dbReference>
<dbReference type="InterPro" id="IPR032799">
    <property type="entry name" value="TAXi_C"/>
</dbReference>